<dbReference type="PRINTS" id="PR00149">
    <property type="entry name" value="FUMRATELYASE"/>
</dbReference>
<dbReference type="Pfam" id="PF00206">
    <property type="entry name" value="Lyase_1"/>
    <property type="match status" value="1"/>
</dbReference>
<evidence type="ECO:0000256" key="5">
    <source>
        <dbReference type="ARBA" id="ARBA00023239"/>
    </source>
</evidence>
<feature type="domain" description="Argininosuccinate lyase C-terminal" evidence="8">
    <location>
        <begin position="371"/>
        <end position="438"/>
    </location>
</feature>
<dbReference type="InterPro" id="IPR009049">
    <property type="entry name" value="Argininosuccinate_lyase"/>
</dbReference>
<sequence>MSDEQQPATRLWGGRFASGPAEAVAALSRSVQFDWRLAPYDIRQTGAHARVLHRAGLLTDDELARVEQALEELARAVVAGEVVPAPEDEDVHTAVERELLARLGPLGGKLRAGRSRNDQVATDFRLYLRDQARGIAADVVALQLALLDQAERHVDTPAPGFTHLQHAQPVSFGHELAKHVHALARDLDRFRDWDARAAVSPLGAGALAGSSLPLDPEAVAVELGFDRAAANSIDAVSDRDFVAEFLFCAAMLGVHLSRLGEEYCLWASTEFGWVRLDDAYATGSSIMPQKKNPDVAELVRGKAGRLIGHLTGLLATLKGLPFAYNRDLQEDKEPVFDAVEQLRLVLPALTGMVATSTFDVERMAAAAPLGFALATDVAEWLVRRGVPFREAHEIAGVCVQECEKRGIDLAELSDDDLRAISPHLSPEVRAVLSVSGALASRSALGGTAPERVREQLRALRERVREDQEWASAR</sequence>
<dbReference type="PANTHER" id="PTHR43814">
    <property type="entry name" value="ARGININOSUCCINATE LYASE"/>
    <property type="match status" value="1"/>
</dbReference>
<accession>A0A3D9V948</accession>
<dbReference type="HAMAP" id="MF_00006">
    <property type="entry name" value="Arg_succ_lyase"/>
    <property type="match status" value="1"/>
</dbReference>
<dbReference type="InterPro" id="IPR000362">
    <property type="entry name" value="Fumarate_lyase_fam"/>
</dbReference>
<dbReference type="Gene3D" id="1.10.40.30">
    <property type="entry name" value="Fumarase/aspartase (C-terminal domain)"/>
    <property type="match status" value="1"/>
</dbReference>
<dbReference type="AlphaFoldDB" id="A0A3D9V948"/>
<comment type="pathway">
    <text evidence="1 6">Amino-acid biosynthesis; L-arginine biosynthesis; L-arginine from L-ornithine and carbamoyl phosphate: step 3/3.</text>
</comment>
<dbReference type="NCBIfam" id="TIGR00838">
    <property type="entry name" value="argH"/>
    <property type="match status" value="1"/>
</dbReference>
<dbReference type="RefSeq" id="WP_211310648.1">
    <property type="nucleotide sequence ID" value="NZ_QTUC01000001.1"/>
</dbReference>
<dbReference type="InterPro" id="IPR020557">
    <property type="entry name" value="Fumarate_lyase_CS"/>
</dbReference>
<comment type="caution">
    <text evidence="9">The sequence shown here is derived from an EMBL/GenBank/DDBJ whole genome shotgun (WGS) entry which is preliminary data.</text>
</comment>
<dbReference type="Proteomes" id="UP000256485">
    <property type="component" value="Unassembled WGS sequence"/>
</dbReference>
<dbReference type="FunFam" id="1.10.40.30:FF:000001">
    <property type="entry name" value="Argininosuccinate lyase"/>
    <property type="match status" value="1"/>
</dbReference>
<dbReference type="EMBL" id="QTUC01000001">
    <property type="protein sequence ID" value="REF38009.1"/>
    <property type="molecule type" value="Genomic_DNA"/>
</dbReference>
<dbReference type="GO" id="GO:0004056">
    <property type="term" value="F:argininosuccinate lyase activity"/>
    <property type="evidence" value="ECO:0007669"/>
    <property type="project" value="UniProtKB-UniRule"/>
</dbReference>
<keyword evidence="10" id="KW-1185">Reference proteome</keyword>
<protein>
    <recommendedName>
        <fullName evidence="2 6">Argininosuccinate lyase</fullName>
        <shortName evidence="6">ASAL</shortName>
        <ecNumber evidence="2 6">4.3.2.1</ecNumber>
    </recommendedName>
    <alternativeName>
        <fullName evidence="6">Arginosuccinase</fullName>
    </alternativeName>
</protein>
<dbReference type="PANTHER" id="PTHR43814:SF1">
    <property type="entry name" value="ARGININOSUCCINATE LYASE"/>
    <property type="match status" value="1"/>
</dbReference>
<reference evidence="9 10" key="1">
    <citation type="submission" date="2018-08" db="EMBL/GenBank/DDBJ databases">
        <title>Sequencing the genomes of 1000 actinobacteria strains.</title>
        <authorList>
            <person name="Klenk H.-P."/>
        </authorList>
    </citation>
    <scope>NUCLEOTIDE SEQUENCE [LARGE SCALE GENOMIC DNA]</scope>
    <source>
        <strain evidence="9 10">DSM 22891</strain>
    </source>
</reference>
<comment type="catalytic activity">
    <reaction evidence="6">
        <text>2-(N(omega)-L-arginino)succinate = fumarate + L-arginine</text>
        <dbReference type="Rhea" id="RHEA:24020"/>
        <dbReference type="ChEBI" id="CHEBI:29806"/>
        <dbReference type="ChEBI" id="CHEBI:32682"/>
        <dbReference type="ChEBI" id="CHEBI:57472"/>
        <dbReference type="EC" id="4.3.2.1"/>
    </reaction>
</comment>
<dbReference type="InterPro" id="IPR008948">
    <property type="entry name" value="L-Aspartase-like"/>
</dbReference>
<evidence type="ECO:0000256" key="3">
    <source>
        <dbReference type="ARBA" id="ARBA00022571"/>
    </source>
</evidence>
<dbReference type="SUPFAM" id="SSF48557">
    <property type="entry name" value="L-aspartase-like"/>
    <property type="match status" value="1"/>
</dbReference>
<comment type="similarity">
    <text evidence="6">Belongs to the lyase 1 family. Argininosuccinate lyase subfamily.</text>
</comment>
<evidence type="ECO:0000259" key="7">
    <source>
        <dbReference type="Pfam" id="PF00206"/>
    </source>
</evidence>
<evidence type="ECO:0000256" key="6">
    <source>
        <dbReference type="HAMAP-Rule" id="MF_00006"/>
    </source>
</evidence>
<keyword evidence="5 6" id="KW-0456">Lyase</keyword>
<dbReference type="InterPro" id="IPR024083">
    <property type="entry name" value="Fumarase/histidase_N"/>
</dbReference>
<keyword evidence="4 6" id="KW-0028">Amino-acid biosynthesis</keyword>
<dbReference type="UniPathway" id="UPA00068">
    <property type="reaction ID" value="UER00114"/>
</dbReference>
<dbReference type="EC" id="4.3.2.1" evidence="2 6"/>
<feature type="domain" description="Fumarate lyase N-terminal" evidence="7">
    <location>
        <begin position="23"/>
        <end position="308"/>
    </location>
</feature>
<dbReference type="Gene3D" id="1.20.200.10">
    <property type="entry name" value="Fumarase/aspartase (Central domain)"/>
    <property type="match status" value="1"/>
</dbReference>
<dbReference type="GO" id="GO:0042450">
    <property type="term" value="P:L-arginine biosynthetic process via ornithine"/>
    <property type="evidence" value="ECO:0007669"/>
    <property type="project" value="UniProtKB-UniRule"/>
</dbReference>
<keyword evidence="3 6" id="KW-0055">Arginine biosynthesis</keyword>
<evidence type="ECO:0000259" key="8">
    <source>
        <dbReference type="Pfam" id="PF14698"/>
    </source>
</evidence>
<proteinExistence type="inferred from homology"/>
<organism evidence="9 10">
    <name type="scientific">Thermasporomyces composti</name>
    <dbReference type="NCBI Taxonomy" id="696763"/>
    <lineage>
        <taxon>Bacteria</taxon>
        <taxon>Bacillati</taxon>
        <taxon>Actinomycetota</taxon>
        <taxon>Actinomycetes</taxon>
        <taxon>Propionibacteriales</taxon>
        <taxon>Nocardioidaceae</taxon>
        <taxon>Thermasporomyces</taxon>
    </lineage>
</organism>
<dbReference type="Gene3D" id="1.10.275.10">
    <property type="entry name" value="Fumarase/aspartase (N-terminal domain)"/>
    <property type="match status" value="1"/>
</dbReference>
<comment type="subcellular location">
    <subcellularLocation>
        <location evidence="6">Cytoplasm</location>
    </subcellularLocation>
</comment>
<gene>
    <name evidence="6" type="primary">argH</name>
    <name evidence="9" type="ORF">DFJ64_3475</name>
</gene>
<dbReference type="InterPro" id="IPR029419">
    <property type="entry name" value="Arg_succ_lyase_C"/>
</dbReference>
<evidence type="ECO:0000313" key="10">
    <source>
        <dbReference type="Proteomes" id="UP000256485"/>
    </source>
</evidence>
<dbReference type="CDD" id="cd01359">
    <property type="entry name" value="Argininosuccinate_lyase"/>
    <property type="match status" value="1"/>
</dbReference>
<name>A0A3D9V948_THECX</name>
<dbReference type="PROSITE" id="PS00163">
    <property type="entry name" value="FUMARATE_LYASES"/>
    <property type="match status" value="1"/>
</dbReference>
<evidence type="ECO:0000256" key="1">
    <source>
        <dbReference type="ARBA" id="ARBA00004941"/>
    </source>
</evidence>
<dbReference type="GO" id="GO:0005829">
    <property type="term" value="C:cytosol"/>
    <property type="evidence" value="ECO:0007669"/>
    <property type="project" value="TreeGrafter"/>
</dbReference>
<dbReference type="InterPro" id="IPR022761">
    <property type="entry name" value="Fumarate_lyase_N"/>
</dbReference>
<evidence type="ECO:0000313" key="9">
    <source>
        <dbReference type="EMBL" id="REF38009.1"/>
    </source>
</evidence>
<dbReference type="FunFam" id="1.20.200.10:FF:000015">
    <property type="entry name" value="argininosuccinate lyase isoform X2"/>
    <property type="match status" value="1"/>
</dbReference>
<evidence type="ECO:0000256" key="4">
    <source>
        <dbReference type="ARBA" id="ARBA00022605"/>
    </source>
</evidence>
<dbReference type="Pfam" id="PF14698">
    <property type="entry name" value="ASL_C2"/>
    <property type="match status" value="1"/>
</dbReference>
<dbReference type="PRINTS" id="PR00145">
    <property type="entry name" value="ARGSUCLYASE"/>
</dbReference>
<keyword evidence="6" id="KW-0963">Cytoplasm</keyword>
<evidence type="ECO:0000256" key="2">
    <source>
        <dbReference type="ARBA" id="ARBA00012338"/>
    </source>
</evidence>